<dbReference type="STRING" id="578462.A0A0L0S2D0"/>
<reference evidence="3 4" key="1">
    <citation type="submission" date="2009-11" db="EMBL/GenBank/DDBJ databases">
        <title>Annotation of Allomyces macrogynus ATCC 38327.</title>
        <authorList>
            <consortium name="The Broad Institute Genome Sequencing Platform"/>
            <person name="Russ C."/>
            <person name="Cuomo C."/>
            <person name="Burger G."/>
            <person name="Gray M.W."/>
            <person name="Holland P.W.H."/>
            <person name="King N."/>
            <person name="Lang F.B.F."/>
            <person name="Roger A.J."/>
            <person name="Ruiz-Trillo I."/>
            <person name="Young S.K."/>
            <person name="Zeng Q."/>
            <person name="Gargeya S."/>
            <person name="Fitzgerald M."/>
            <person name="Haas B."/>
            <person name="Abouelleil A."/>
            <person name="Alvarado L."/>
            <person name="Arachchi H.M."/>
            <person name="Berlin A."/>
            <person name="Chapman S.B."/>
            <person name="Gearin G."/>
            <person name="Goldberg J."/>
            <person name="Griggs A."/>
            <person name="Gujja S."/>
            <person name="Hansen M."/>
            <person name="Heiman D."/>
            <person name="Howarth C."/>
            <person name="Larimer J."/>
            <person name="Lui A."/>
            <person name="MacDonald P.J.P."/>
            <person name="McCowen C."/>
            <person name="Montmayeur A."/>
            <person name="Murphy C."/>
            <person name="Neiman D."/>
            <person name="Pearson M."/>
            <person name="Priest M."/>
            <person name="Roberts A."/>
            <person name="Saif S."/>
            <person name="Shea T."/>
            <person name="Sisk P."/>
            <person name="Stolte C."/>
            <person name="Sykes S."/>
            <person name="Wortman J."/>
            <person name="Nusbaum C."/>
            <person name="Birren B."/>
        </authorList>
    </citation>
    <scope>NUCLEOTIDE SEQUENCE [LARGE SCALE GENOMIC DNA]</scope>
    <source>
        <strain evidence="3 4">ATCC 38327</strain>
    </source>
</reference>
<dbReference type="AlphaFoldDB" id="A0A0L0S2D0"/>
<sequence>MSHASTAAPPRAPRSTAPKPARKAGSGNNGLLAPLAHPVPAPGPPPQGGGKRAARAPSTPAGPPPRTVKCTLCSKSLKQAAFPAHLELCKRAHAVKFNDKATTNGIAAIAVPAVAAPAPPPVPTPPPSAPKSKKSNAGEPRPAKKKATATSSATADVAEPVPVPVATAKANKKKHGPIDLDKQCGVLTADGFPCHRSITCKNHPIGQKRTVAGRSQPYDVLVDLFQKSKQSATHAAAAAPSALDADILNLAALDPDAEGTEVLEGIKKLQPVALASKQMRPWARARPMFGLLDLLRDAIKAAR</sequence>
<dbReference type="Pfam" id="PF08313">
    <property type="entry name" value="SCA7"/>
    <property type="match status" value="1"/>
</dbReference>
<feature type="region of interest" description="Disordered" evidence="1">
    <location>
        <begin position="116"/>
        <end position="158"/>
    </location>
</feature>
<dbReference type="VEuPathDB" id="FungiDB:AMAG_02522"/>
<reference evidence="4" key="2">
    <citation type="submission" date="2009-11" db="EMBL/GenBank/DDBJ databases">
        <title>The Genome Sequence of Allomyces macrogynus strain ATCC 38327.</title>
        <authorList>
            <consortium name="The Broad Institute Genome Sequencing Platform"/>
            <person name="Russ C."/>
            <person name="Cuomo C."/>
            <person name="Shea T."/>
            <person name="Young S.K."/>
            <person name="Zeng Q."/>
            <person name="Koehrsen M."/>
            <person name="Haas B."/>
            <person name="Borodovsky M."/>
            <person name="Guigo R."/>
            <person name="Alvarado L."/>
            <person name="Berlin A."/>
            <person name="Borenstein D."/>
            <person name="Chen Z."/>
            <person name="Engels R."/>
            <person name="Freedman E."/>
            <person name="Gellesch M."/>
            <person name="Goldberg J."/>
            <person name="Griggs A."/>
            <person name="Gujja S."/>
            <person name="Heiman D."/>
            <person name="Hepburn T."/>
            <person name="Howarth C."/>
            <person name="Jen D."/>
            <person name="Larson L."/>
            <person name="Lewis B."/>
            <person name="Mehta T."/>
            <person name="Park D."/>
            <person name="Pearson M."/>
            <person name="Roberts A."/>
            <person name="Saif S."/>
            <person name="Shenoy N."/>
            <person name="Sisk P."/>
            <person name="Stolte C."/>
            <person name="Sykes S."/>
            <person name="Walk T."/>
            <person name="White J."/>
            <person name="Yandava C."/>
            <person name="Burger G."/>
            <person name="Gray M.W."/>
            <person name="Holland P.W.H."/>
            <person name="King N."/>
            <person name="Lang F.B.F."/>
            <person name="Roger A.J."/>
            <person name="Ruiz-Trillo I."/>
            <person name="Lander E."/>
            <person name="Nusbaum C."/>
        </authorList>
    </citation>
    <scope>NUCLEOTIDE SEQUENCE [LARGE SCALE GENOMIC DNA]</scope>
    <source>
        <strain evidence="4">ATCC 38327</strain>
    </source>
</reference>
<dbReference type="PANTHER" id="PTHR47805:SF1">
    <property type="entry name" value="SAGA-ASSOCIATED FACTOR 73"/>
    <property type="match status" value="1"/>
</dbReference>
<organism evidence="3 4">
    <name type="scientific">Allomyces macrogynus (strain ATCC 38327)</name>
    <name type="common">Allomyces javanicus var. macrogynus</name>
    <dbReference type="NCBI Taxonomy" id="578462"/>
    <lineage>
        <taxon>Eukaryota</taxon>
        <taxon>Fungi</taxon>
        <taxon>Fungi incertae sedis</taxon>
        <taxon>Blastocladiomycota</taxon>
        <taxon>Blastocladiomycetes</taxon>
        <taxon>Blastocladiales</taxon>
        <taxon>Blastocladiaceae</taxon>
        <taxon>Allomyces</taxon>
    </lineage>
</organism>
<feature type="compositionally biased region" description="Low complexity" evidence="1">
    <location>
        <begin position="1"/>
        <end position="19"/>
    </location>
</feature>
<feature type="compositionally biased region" description="Pro residues" evidence="1">
    <location>
        <begin position="117"/>
        <end position="129"/>
    </location>
</feature>
<keyword evidence="4" id="KW-1185">Reference proteome</keyword>
<evidence type="ECO:0000259" key="2">
    <source>
        <dbReference type="PROSITE" id="PS51505"/>
    </source>
</evidence>
<dbReference type="InterPro" id="IPR037804">
    <property type="entry name" value="SGF73"/>
</dbReference>
<dbReference type="EMBL" id="GG745330">
    <property type="protein sequence ID" value="KNE56742.1"/>
    <property type="molecule type" value="Genomic_DNA"/>
</dbReference>
<proteinExistence type="predicted"/>
<feature type="domain" description="SCA7" evidence="2">
    <location>
        <begin position="171"/>
        <end position="237"/>
    </location>
</feature>
<feature type="compositionally biased region" description="Low complexity" evidence="1">
    <location>
        <begin position="148"/>
        <end position="158"/>
    </location>
</feature>
<dbReference type="InterPro" id="IPR013243">
    <property type="entry name" value="SCA7_dom"/>
</dbReference>
<evidence type="ECO:0000313" key="4">
    <source>
        <dbReference type="Proteomes" id="UP000054350"/>
    </source>
</evidence>
<dbReference type="OrthoDB" id="21678at2759"/>
<dbReference type="PROSITE" id="PS51505">
    <property type="entry name" value="SCA7"/>
    <property type="match status" value="1"/>
</dbReference>
<dbReference type="Proteomes" id="UP000054350">
    <property type="component" value="Unassembled WGS sequence"/>
</dbReference>
<dbReference type="GO" id="GO:0000124">
    <property type="term" value="C:SAGA complex"/>
    <property type="evidence" value="ECO:0007669"/>
    <property type="project" value="InterPro"/>
</dbReference>
<accession>A0A0L0S2D0</accession>
<evidence type="ECO:0000313" key="3">
    <source>
        <dbReference type="EMBL" id="KNE56742.1"/>
    </source>
</evidence>
<dbReference type="OMA" id="MPARISN"/>
<evidence type="ECO:0000256" key="1">
    <source>
        <dbReference type="SAM" id="MobiDB-lite"/>
    </source>
</evidence>
<dbReference type="GO" id="GO:0006357">
    <property type="term" value="P:regulation of transcription by RNA polymerase II"/>
    <property type="evidence" value="ECO:0007669"/>
    <property type="project" value="TreeGrafter"/>
</dbReference>
<name>A0A0L0S2D0_ALLM3</name>
<dbReference type="GO" id="GO:1904802">
    <property type="term" value="P:RITS complex assembly"/>
    <property type="evidence" value="ECO:0007669"/>
    <property type="project" value="TreeGrafter"/>
</dbReference>
<dbReference type="PANTHER" id="PTHR47805">
    <property type="entry name" value="SAGA-ASSOCIATED FACTOR 73"/>
    <property type="match status" value="1"/>
</dbReference>
<gene>
    <name evidence="3" type="ORF">AMAG_02522</name>
</gene>
<feature type="compositionally biased region" description="Pro residues" evidence="1">
    <location>
        <begin position="37"/>
        <end position="47"/>
    </location>
</feature>
<feature type="region of interest" description="Disordered" evidence="1">
    <location>
        <begin position="1"/>
        <end position="68"/>
    </location>
</feature>
<dbReference type="GO" id="GO:0031048">
    <property type="term" value="P:regulatory ncRNA-mediated heterochromatin formation"/>
    <property type="evidence" value="ECO:0007669"/>
    <property type="project" value="TreeGrafter"/>
</dbReference>
<protein>
    <recommendedName>
        <fullName evidence="2">SCA7 domain-containing protein</fullName>
    </recommendedName>
</protein>
<dbReference type="eggNOG" id="KOG4140">
    <property type="taxonomic scope" value="Eukaryota"/>
</dbReference>